<feature type="domain" description="Alpha-L-rhamnosidase six-hairpin glycosidase" evidence="3">
    <location>
        <begin position="334"/>
        <end position="555"/>
    </location>
</feature>
<gene>
    <name evidence="4" type="ORF">DFP98_13651</name>
</gene>
<keyword evidence="5" id="KW-1185">Reference proteome</keyword>
<dbReference type="EMBL" id="QRDZ01000036">
    <property type="protein sequence ID" value="RED57497.1"/>
    <property type="molecule type" value="Genomic_DNA"/>
</dbReference>
<name>A0A3D9I6W0_9BACL</name>
<dbReference type="OrthoDB" id="9815108at2"/>
<dbReference type="Gene3D" id="2.60.120.260">
    <property type="entry name" value="Galactose-binding domain-like"/>
    <property type="match status" value="2"/>
</dbReference>
<dbReference type="InterPro" id="IPR008928">
    <property type="entry name" value="6-hairpin_glycosidase_sf"/>
</dbReference>
<dbReference type="GO" id="GO:0005975">
    <property type="term" value="P:carbohydrate metabolic process"/>
    <property type="evidence" value="ECO:0007669"/>
    <property type="project" value="InterPro"/>
</dbReference>
<dbReference type="SUPFAM" id="SSF48208">
    <property type="entry name" value="Six-hairpin glycosidases"/>
    <property type="match status" value="1"/>
</dbReference>
<dbReference type="PANTHER" id="PTHR34987">
    <property type="entry name" value="C, PUTATIVE (AFU_ORTHOLOGUE AFUA_3G02880)-RELATED"/>
    <property type="match status" value="1"/>
</dbReference>
<dbReference type="RefSeq" id="WP_116064700.1">
    <property type="nucleotide sequence ID" value="NZ_QRDZ01000036.1"/>
</dbReference>
<accession>A0A3D9I6W0</accession>
<protein>
    <submittedName>
        <fullName evidence="4">Alpha-L-rhamnosidase-like protein</fullName>
    </submittedName>
</protein>
<evidence type="ECO:0000256" key="1">
    <source>
        <dbReference type="SAM" id="Coils"/>
    </source>
</evidence>
<sequence>MIGVPCLWHPAPSRSQNVYVLFQARISGQAAGAGPLRLRVFGISLYRLYWDGEEIGEGPARFSPDRPEYDELELSALDGGEHVLSAIVHDYGVHTRILMGGLPPFLQCEATGPNGALPLEWKCIELAAFGPTERRVNGQLGWMENCDTRRLPNLQLAFEGEGWTEPVVVARPLGDAAYGPKTIGDCLSLPAEAEEIARGEYADRFGYIDDDPPLRFLSRDLRPGVPADGFWVRYDLGRIGLYRPRIEIEAPAGTIVEAGYSESLTDGKVHPVITLSASTSCNMDRWIAKGGRQVLQTFVPRGFRYLEVHIAASSSEARVFRAEGTMRTLYDRPAGSFQCADPLLNEIWSMGAATLQACCEDALIDTPTRERGQWLGDAAVTGMETLSVVYGNLELVRRGLLQASYRRRSEDGLAAGLCPGQEAYLTSYALYWIIGCVRYSRLTGSLELLREGYDTAERTLAFFISHKGARGTCPPPGTWDFLDWGHSVSAGEINVSLNLLLIMALKEMAAWERALGKADEAELRLAQAEEMRRIAGESYSTAEGLLAKSVPAEGASAPEERKAGFHATVLGLLNEMFDERTKPLAVEFVKRHISSCFPNDPQAPRLSHPDAASDRLITPSFAYFSLQALWEAGEAEFVLEQYRNCWGWMLEQGATTLLEVFDTRWSHCHPWSAAPTWQLSRYLLGLIPAPDERDSNRHRLLFQPGSVSSASGVIPSLTDEGASIRIEWKREEAGGWSYALTTDRPIRIRVENGNISKYAIDGADEAEGDRRVNGWIEVGESLTLTFA</sequence>
<dbReference type="AlphaFoldDB" id="A0A3D9I6W0"/>
<keyword evidence="1" id="KW-0175">Coiled coil</keyword>
<evidence type="ECO:0000313" key="4">
    <source>
        <dbReference type="EMBL" id="RED57497.1"/>
    </source>
</evidence>
<dbReference type="Gene3D" id="2.60.420.10">
    <property type="entry name" value="Maltose phosphorylase, domain 3"/>
    <property type="match status" value="1"/>
</dbReference>
<organism evidence="4 5">
    <name type="scientific">Cohnella phaseoli</name>
    <dbReference type="NCBI Taxonomy" id="456490"/>
    <lineage>
        <taxon>Bacteria</taxon>
        <taxon>Bacillati</taxon>
        <taxon>Bacillota</taxon>
        <taxon>Bacilli</taxon>
        <taxon>Bacillales</taxon>
        <taxon>Paenibacillaceae</taxon>
        <taxon>Cohnella</taxon>
    </lineage>
</organism>
<dbReference type="InterPro" id="IPR008902">
    <property type="entry name" value="Rhamnosid_concanavalin"/>
</dbReference>
<evidence type="ECO:0000259" key="3">
    <source>
        <dbReference type="Pfam" id="PF17389"/>
    </source>
</evidence>
<proteinExistence type="predicted"/>
<dbReference type="InterPro" id="IPR012341">
    <property type="entry name" value="6hp_glycosidase-like_sf"/>
</dbReference>
<dbReference type="Proteomes" id="UP000256977">
    <property type="component" value="Unassembled WGS sequence"/>
</dbReference>
<dbReference type="InterPro" id="IPR035396">
    <property type="entry name" value="Bac_rhamnosid6H"/>
</dbReference>
<comment type="caution">
    <text evidence="4">The sequence shown here is derived from an EMBL/GenBank/DDBJ whole genome shotgun (WGS) entry which is preliminary data.</text>
</comment>
<reference evidence="4 5" key="1">
    <citation type="submission" date="2018-07" db="EMBL/GenBank/DDBJ databases">
        <title>Genomic Encyclopedia of Type Strains, Phase III (KMG-III): the genomes of soil and plant-associated and newly described type strains.</title>
        <authorList>
            <person name="Whitman W."/>
        </authorList>
    </citation>
    <scope>NUCLEOTIDE SEQUENCE [LARGE SCALE GENOMIC DNA]</scope>
    <source>
        <strain evidence="4 5">CECT 7287</strain>
    </source>
</reference>
<dbReference type="Pfam" id="PF05592">
    <property type="entry name" value="Bac_rhamnosid"/>
    <property type="match status" value="1"/>
</dbReference>
<evidence type="ECO:0000259" key="2">
    <source>
        <dbReference type="Pfam" id="PF05592"/>
    </source>
</evidence>
<dbReference type="PANTHER" id="PTHR34987:SF4">
    <property type="entry name" value="ALPHA-L-RHAMNOSIDASE C-TERMINAL DOMAIN-CONTAINING PROTEIN"/>
    <property type="match status" value="1"/>
</dbReference>
<dbReference type="Gene3D" id="1.50.10.10">
    <property type="match status" value="1"/>
</dbReference>
<feature type="coiled-coil region" evidence="1">
    <location>
        <begin position="511"/>
        <end position="538"/>
    </location>
</feature>
<evidence type="ECO:0000313" key="5">
    <source>
        <dbReference type="Proteomes" id="UP000256977"/>
    </source>
</evidence>
<feature type="domain" description="Alpha-L-rhamnosidase concanavalin-like" evidence="2">
    <location>
        <begin position="234"/>
        <end position="314"/>
    </location>
</feature>
<dbReference type="Pfam" id="PF17389">
    <property type="entry name" value="Bac_rhamnosid6H"/>
    <property type="match status" value="1"/>
</dbReference>